<dbReference type="RefSeq" id="WP_371864597.1">
    <property type="nucleotide sequence ID" value="NZ_BJOU01000017.1"/>
</dbReference>
<dbReference type="InterPro" id="IPR008927">
    <property type="entry name" value="6-PGluconate_DH-like_C_sf"/>
</dbReference>
<dbReference type="Gene3D" id="3.40.50.720">
    <property type="entry name" value="NAD(P)-binding Rossmann-like Domain"/>
    <property type="match status" value="1"/>
</dbReference>
<organism evidence="3 4">
    <name type="scientific">Gordonia crocea</name>
    <dbReference type="NCBI Taxonomy" id="589162"/>
    <lineage>
        <taxon>Bacteria</taxon>
        <taxon>Bacillati</taxon>
        <taxon>Actinomycetota</taxon>
        <taxon>Actinomycetes</taxon>
        <taxon>Mycobacteriales</taxon>
        <taxon>Gordoniaceae</taxon>
        <taxon>Gordonia</taxon>
    </lineage>
</organism>
<protein>
    <recommendedName>
        <fullName evidence="5">Oxidoreductase</fullName>
    </recommendedName>
</protein>
<feature type="domain" description="DUF2520" evidence="2">
    <location>
        <begin position="154"/>
        <end position="296"/>
    </location>
</feature>
<gene>
    <name evidence="3" type="ORF">nbrc107697_31610</name>
</gene>
<feature type="domain" description="Putative oxidoreductase/dehydrogenase Rossmann-like" evidence="1">
    <location>
        <begin position="16"/>
        <end position="136"/>
    </location>
</feature>
<dbReference type="InterPro" id="IPR019665">
    <property type="entry name" value="OxRdtase/DH_put_Rossmann_dom"/>
</dbReference>
<dbReference type="InterPro" id="IPR036291">
    <property type="entry name" value="NAD(P)-bd_dom_sf"/>
</dbReference>
<dbReference type="Pfam" id="PF10727">
    <property type="entry name" value="Rossmann-like"/>
    <property type="match status" value="1"/>
</dbReference>
<dbReference type="SUPFAM" id="SSF48179">
    <property type="entry name" value="6-phosphogluconate dehydrogenase C-terminal domain-like"/>
    <property type="match status" value="1"/>
</dbReference>
<proteinExistence type="predicted"/>
<name>A0A7I9V1Q9_9ACTN</name>
<dbReference type="PANTHER" id="PTHR40459">
    <property type="entry name" value="CONSERVED HYPOTHETICAL ALANINE AND LEUCINE RICH PROTEIN"/>
    <property type="match status" value="1"/>
</dbReference>
<comment type="caution">
    <text evidence="3">The sequence shown here is derived from an EMBL/GenBank/DDBJ whole genome shotgun (WGS) entry which is preliminary data.</text>
</comment>
<dbReference type="InterPro" id="IPR018931">
    <property type="entry name" value="DUF2520"/>
</dbReference>
<dbReference type="Gene3D" id="1.10.1040.20">
    <property type="entry name" value="ProC-like, C-terminal domain"/>
    <property type="match status" value="1"/>
</dbReference>
<evidence type="ECO:0000313" key="4">
    <source>
        <dbReference type="Proteomes" id="UP000444980"/>
    </source>
</evidence>
<evidence type="ECO:0000259" key="1">
    <source>
        <dbReference type="Pfam" id="PF10727"/>
    </source>
</evidence>
<keyword evidence="4" id="KW-1185">Reference proteome</keyword>
<evidence type="ECO:0000259" key="2">
    <source>
        <dbReference type="Pfam" id="PF10728"/>
    </source>
</evidence>
<dbReference type="InterPro" id="IPR037108">
    <property type="entry name" value="TM1727-like_C_sf"/>
</dbReference>
<evidence type="ECO:0000313" key="3">
    <source>
        <dbReference type="EMBL" id="GED99122.1"/>
    </source>
</evidence>
<dbReference type="Pfam" id="PF10728">
    <property type="entry name" value="DUF2520"/>
    <property type="match status" value="1"/>
</dbReference>
<dbReference type="AlphaFoldDB" id="A0A7I9V1Q9"/>
<dbReference type="SUPFAM" id="SSF51735">
    <property type="entry name" value="NAD(P)-binding Rossmann-fold domains"/>
    <property type="match status" value="1"/>
</dbReference>
<sequence length="316" mass="31976">MTESPMLGVGGSLPAPARLAVGLISAGRVGTALAQALESAGHVVGAVVARSESSRARAADRLPDSEVFDNLDDVAGRAELLILAVPDDTLADVVADLAAGGRVRPGTMVLHVAGAHGTAILAPLTAQGALGLAIHPAMTFVGRAEDTERMRSAYFAVTADDEIGQTVGASLVYEIGGQPIQIDEADRTLYHAALAHGANHLVALVNDAVAVLRSVIERAGADAGQPPLRSAQEMLAPLVTAALGNVLDLGPAALTGPVARGDADAVAAHLRALRDWGTTAPAADATIAEAYLAQARRAAAHAAPSTALARLLREAS</sequence>
<evidence type="ECO:0008006" key="5">
    <source>
        <dbReference type="Google" id="ProtNLM"/>
    </source>
</evidence>
<accession>A0A7I9V1Q9</accession>
<dbReference type="PANTHER" id="PTHR40459:SF1">
    <property type="entry name" value="CONSERVED HYPOTHETICAL ALANINE AND LEUCINE RICH PROTEIN"/>
    <property type="match status" value="1"/>
</dbReference>
<reference evidence="4" key="1">
    <citation type="submission" date="2019-06" db="EMBL/GenBank/DDBJ databases">
        <title>Gordonia isolated from sludge of a wastewater treatment plant.</title>
        <authorList>
            <person name="Tamura T."/>
            <person name="Aoyama K."/>
            <person name="Kang Y."/>
            <person name="Saito S."/>
            <person name="Akiyama N."/>
            <person name="Yazawa K."/>
            <person name="Gonoi T."/>
            <person name="Mikami Y."/>
        </authorList>
    </citation>
    <scope>NUCLEOTIDE SEQUENCE [LARGE SCALE GENOMIC DNA]</scope>
    <source>
        <strain evidence="4">NBRC 107697</strain>
    </source>
</reference>
<dbReference type="Proteomes" id="UP000444980">
    <property type="component" value="Unassembled WGS sequence"/>
</dbReference>
<dbReference type="EMBL" id="BJOU01000017">
    <property type="protein sequence ID" value="GED99122.1"/>
    <property type="molecule type" value="Genomic_DNA"/>
</dbReference>